<protein>
    <submittedName>
        <fullName evidence="2">Uncharacterized protein</fullName>
    </submittedName>
</protein>
<feature type="transmembrane region" description="Helical" evidence="1">
    <location>
        <begin position="6"/>
        <end position="25"/>
    </location>
</feature>
<name>A0A0R2U589_9GAMM</name>
<accession>A0A0R2U589</accession>
<feature type="transmembrane region" description="Helical" evidence="1">
    <location>
        <begin position="140"/>
        <end position="161"/>
    </location>
</feature>
<sequence length="165" mass="18480">MEPNFHALQLISEIALGIVGFSAILIGLSRTTDGFSDPDDFRIQLLTYSAFGAMFGGILPFAIFNIQNLELSWVIICWAICLYSVVGLLVFPKKMLSLRKEGHEKIFPIKLFVFQTGILSINFILSGLMIVGYLTAISNIYIVCLVLFLLQSTMAFIRTMFVRVN</sequence>
<dbReference type="Proteomes" id="UP000051213">
    <property type="component" value="Unassembled WGS sequence"/>
</dbReference>
<feature type="transmembrane region" description="Helical" evidence="1">
    <location>
        <begin position="72"/>
        <end position="91"/>
    </location>
</feature>
<dbReference type="EMBL" id="LICA01000138">
    <property type="protein sequence ID" value="KRO94677.1"/>
    <property type="molecule type" value="Genomic_DNA"/>
</dbReference>
<evidence type="ECO:0000256" key="1">
    <source>
        <dbReference type="SAM" id="Phobius"/>
    </source>
</evidence>
<keyword evidence="1" id="KW-1133">Transmembrane helix</keyword>
<proteinExistence type="predicted"/>
<gene>
    <name evidence="2" type="ORF">ABS24_02430</name>
</gene>
<keyword evidence="1" id="KW-0472">Membrane</keyword>
<keyword evidence="1" id="KW-0812">Transmembrane</keyword>
<comment type="caution">
    <text evidence="2">The sequence shown here is derived from an EMBL/GenBank/DDBJ whole genome shotgun (WGS) entry which is preliminary data.</text>
</comment>
<feature type="transmembrane region" description="Helical" evidence="1">
    <location>
        <begin position="111"/>
        <end position="134"/>
    </location>
</feature>
<feature type="transmembrane region" description="Helical" evidence="1">
    <location>
        <begin position="45"/>
        <end position="66"/>
    </location>
</feature>
<organism evidence="2 3">
    <name type="scientific">SAR92 bacterium BACL26 MAG-121220-bin70</name>
    <dbReference type="NCBI Taxonomy" id="1655626"/>
    <lineage>
        <taxon>Bacteria</taxon>
        <taxon>Pseudomonadati</taxon>
        <taxon>Pseudomonadota</taxon>
        <taxon>Gammaproteobacteria</taxon>
        <taxon>Cellvibrionales</taxon>
        <taxon>Porticoccaceae</taxon>
        <taxon>SAR92 clade</taxon>
    </lineage>
</organism>
<reference evidence="2 3" key="1">
    <citation type="submission" date="2015-10" db="EMBL/GenBank/DDBJ databases">
        <title>Metagenome-Assembled Genomes uncover a global brackish microbiome.</title>
        <authorList>
            <person name="Hugerth L.W."/>
            <person name="Larsson J."/>
            <person name="Alneberg J."/>
            <person name="Lindh M.V."/>
            <person name="Legrand C."/>
            <person name="Pinhassi J."/>
            <person name="Andersson A.F."/>
        </authorList>
    </citation>
    <scope>NUCLEOTIDE SEQUENCE [LARGE SCALE GENOMIC DNA]</scope>
    <source>
        <strain evidence="2">BACL26 MAG-121220-bin70</strain>
    </source>
</reference>
<evidence type="ECO:0000313" key="3">
    <source>
        <dbReference type="Proteomes" id="UP000051213"/>
    </source>
</evidence>
<dbReference type="AlphaFoldDB" id="A0A0R2U589"/>
<evidence type="ECO:0000313" key="2">
    <source>
        <dbReference type="EMBL" id="KRO94677.1"/>
    </source>
</evidence>